<sequence>MCLVESKPAVKLATCTSTWLNRKPSKTTRIVCDIDQTTQPMNRHSASKVCDGTLVHFATFKVKDVEEQTAIFKAELQENDSDELILLHRVATLRLSIHRLVLFPRKEQERAGEICADILWTDTFVDTSARPSTVSFADLQLHCAPASVRLLETATFTHDEHVEEPMTIDDDIAMIGPSDSGSIIVYQPHWDSRLVRNTTSYIRTSSVHANSQGPAQSGHRILIFSNPPDPTEVMSNSGEDDSPSDMVSCMSNQDVSQSAVRQLLNLNESQRVALSRNLIVENDAAQTTVVTRRFIAHGDPDNEEEALGERLVITECRIVESPVRMVAYCILTDYLQHGAETDSLAFCPYASEDPFVCTRPLLRHLSRSSSDNGQEDTVDGRTSIFSKVLAQFGIFKL</sequence>
<evidence type="ECO:0000313" key="2">
    <source>
        <dbReference type="EMBL" id="KZT21062.1"/>
    </source>
</evidence>
<name>A0A165PHW0_9AGAM</name>
<evidence type="ECO:0000313" key="3">
    <source>
        <dbReference type="Proteomes" id="UP000076761"/>
    </source>
</evidence>
<organism evidence="2 3">
    <name type="scientific">Neolentinus lepideus HHB14362 ss-1</name>
    <dbReference type="NCBI Taxonomy" id="1314782"/>
    <lineage>
        <taxon>Eukaryota</taxon>
        <taxon>Fungi</taxon>
        <taxon>Dikarya</taxon>
        <taxon>Basidiomycota</taxon>
        <taxon>Agaricomycotina</taxon>
        <taxon>Agaricomycetes</taxon>
        <taxon>Gloeophyllales</taxon>
        <taxon>Gloeophyllaceae</taxon>
        <taxon>Neolentinus</taxon>
    </lineage>
</organism>
<dbReference type="EMBL" id="KV425611">
    <property type="protein sequence ID" value="KZT21062.1"/>
    <property type="molecule type" value="Genomic_DNA"/>
</dbReference>
<dbReference type="AlphaFoldDB" id="A0A165PHW0"/>
<evidence type="ECO:0000256" key="1">
    <source>
        <dbReference type="SAM" id="MobiDB-lite"/>
    </source>
</evidence>
<gene>
    <name evidence="2" type="ORF">NEOLEDRAFT_1150911</name>
</gene>
<feature type="region of interest" description="Disordered" evidence="1">
    <location>
        <begin position="225"/>
        <end position="245"/>
    </location>
</feature>
<protein>
    <submittedName>
        <fullName evidence="2">Uncharacterized protein</fullName>
    </submittedName>
</protein>
<dbReference type="Proteomes" id="UP000076761">
    <property type="component" value="Unassembled WGS sequence"/>
</dbReference>
<accession>A0A165PHW0</accession>
<dbReference type="InParanoid" id="A0A165PHW0"/>
<keyword evidence="3" id="KW-1185">Reference proteome</keyword>
<proteinExistence type="predicted"/>
<reference evidence="2 3" key="1">
    <citation type="journal article" date="2016" name="Mol. Biol. Evol.">
        <title>Comparative Genomics of Early-Diverging Mushroom-Forming Fungi Provides Insights into the Origins of Lignocellulose Decay Capabilities.</title>
        <authorList>
            <person name="Nagy L.G."/>
            <person name="Riley R."/>
            <person name="Tritt A."/>
            <person name="Adam C."/>
            <person name="Daum C."/>
            <person name="Floudas D."/>
            <person name="Sun H."/>
            <person name="Yadav J.S."/>
            <person name="Pangilinan J."/>
            <person name="Larsson K.H."/>
            <person name="Matsuura K."/>
            <person name="Barry K."/>
            <person name="Labutti K."/>
            <person name="Kuo R."/>
            <person name="Ohm R.A."/>
            <person name="Bhattacharya S.S."/>
            <person name="Shirouzu T."/>
            <person name="Yoshinaga Y."/>
            <person name="Martin F.M."/>
            <person name="Grigoriev I.V."/>
            <person name="Hibbett D.S."/>
        </authorList>
    </citation>
    <scope>NUCLEOTIDE SEQUENCE [LARGE SCALE GENOMIC DNA]</scope>
    <source>
        <strain evidence="2 3">HHB14362 ss-1</strain>
    </source>
</reference>